<name>A0AAE3XMB1_9BACT</name>
<keyword evidence="3" id="KW-1185">Reference proteome</keyword>
<accession>A0AAE3XMB1</accession>
<organism evidence="2 3">
    <name type="scientific">Aureibacter tunicatorum</name>
    <dbReference type="NCBI Taxonomy" id="866807"/>
    <lineage>
        <taxon>Bacteria</taxon>
        <taxon>Pseudomonadati</taxon>
        <taxon>Bacteroidota</taxon>
        <taxon>Cytophagia</taxon>
        <taxon>Cytophagales</taxon>
        <taxon>Persicobacteraceae</taxon>
        <taxon>Aureibacter</taxon>
    </lineage>
</organism>
<evidence type="ECO:0000313" key="2">
    <source>
        <dbReference type="EMBL" id="MDR6237574.1"/>
    </source>
</evidence>
<protein>
    <submittedName>
        <fullName evidence="2">Uncharacterized protein</fullName>
    </submittedName>
</protein>
<evidence type="ECO:0000256" key="1">
    <source>
        <dbReference type="SAM" id="MobiDB-lite"/>
    </source>
</evidence>
<dbReference type="RefSeq" id="WP_309937041.1">
    <property type="nucleotide sequence ID" value="NZ_AP025305.1"/>
</dbReference>
<feature type="compositionally biased region" description="Basic residues" evidence="1">
    <location>
        <begin position="1"/>
        <end position="17"/>
    </location>
</feature>
<dbReference type="EMBL" id="JAVDQD010000001">
    <property type="protein sequence ID" value="MDR6237574.1"/>
    <property type="molecule type" value="Genomic_DNA"/>
</dbReference>
<feature type="region of interest" description="Disordered" evidence="1">
    <location>
        <begin position="1"/>
        <end position="22"/>
    </location>
</feature>
<comment type="caution">
    <text evidence="2">The sequence shown here is derived from an EMBL/GenBank/DDBJ whole genome shotgun (WGS) entry which is preliminary data.</text>
</comment>
<evidence type="ECO:0000313" key="3">
    <source>
        <dbReference type="Proteomes" id="UP001185092"/>
    </source>
</evidence>
<gene>
    <name evidence="2" type="ORF">HNQ88_000550</name>
</gene>
<proteinExistence type="predicted"/>
<dbReference type="AlphaFoldDB" id="A0AAE3XMB1"/>
<reference evidence="2" key="1">
    <citation type="submission" date="2023-07" db="EMBL/GenBank/DDBJ databases">
        <title>Genomic Encyclopedia of Type Strains, Phase IV (KMG-IV): sequencing the most valuable type-strain genomes for metagenomic binning, comparative biology and taxonomic classification.</title>
        <authorList>
            <person name="Goeker M."/>
        </authorList>
    </citation>
    <scope>NUCLEOTIDE SEQUENCE</scope>
    <source>
        <strain evidence="2">DSM 26174</strain>
    </source>
</reference>
<dbReference type="Proteomes" id="UP001185092">
    <property type="component" value="Unassembled WGS sequence"/>
</dbReference>
<sequence>MKSLQKKLHKKYRSKAQKRAEGFRNVSKKGRMFMDKVYQTLTTEERHKVEKYMTI</sequence>